<keyword evidence="4 7" id="KW-0963">Cytoplasm</keyword>
<dbReference type="InterPro" id="IPR048899">
    <property type="entry name" value="NMD_SH3"/>
</dbReference>
<gene>
    <name evidence="12" type="ORF">MKZ38_008009</name>
</gene>
<comment type="caution">
    <text evidence="12">The sequence shown here is derived from an EMBL/GenBank/DDBJ whole genome shotgun (WGS) entry which is preliminary data.</text>
</comment>
<evidence type="ECO:0000256" key="6">
    <source>
        <dbReference type="ARBA" id="ARBA00023242"/>
    </source>
</evidence>
<comment type="similarity">
    <text evidence="1 7">Belongs to the NMD3 family.</text>
</comment>
<dbReference type="Pfam" id="PF21192">
    <property type="entry name" value="OB_NMD3"/>
    <property type="match status" value="1"/>
</dbReference>
<accession>A0AAD5WU22</accession>
<evidence type="ECO:0000313" key="12">
    <source>
        <dbReference type="EMBL" id="KAJ2904478.1"/>
    </source>
</evidence>
<reference evidence="12" key="1">
    <citation type="submission" date="2022-07" db="EMBL/GenBank/DDBJ databases">
        <title>Draft genome sequence of Zalerion maritima ATCC 34329, a (micro)plastics degrading marine fungus.</title>
        <authorList>
            <person name="Paco A."/>
            <person name="Goncalves M.F.M."/>
            <person name="Rocha-Santos T.A.P."/>
            <person name="Alves A."/>
        </authorList>
    </citation>
    <scope>NUCLEOTIDE SEQUENCE</scope>
    <source>
        <strain evidence="12">ATCC 34329</strain>
    </source>
</reference>
<sequence length="544" mass="61612">MATDMDVDSVSIAPSMAQAPSGATYDHPAHFPVWTFPLANIHCYSILCCECGTPIDGTTATGALCADCVRLTNDISQRVPREAAMHFCKDCDRWLLPPSSWVVAHPESKELLALCLKKLRGLHKIRVVDARFLWTEPHSRRLKVQLTIQDQVQTHIVQQTFTVVYVVSTQQCPECAKSFTANVWRACVQVRQKVLHKRTFLFMEQLIMKHGAHKDTINIKEAKDGVDFFFSARNQAEKFVDFLNSVIPIRMKKSQQLISEDKHTGSKTYKFTFSVEITPICKDDLVAMPIRLAKQLGNMSPLALCHRIGTSICLVDPSTLQTADISAPIYWRAPFSSLADAKELVEFIVMDIEYQDIRKGKWHLAELQVARASDLGVNDKVYFTRSHLGGILRPGDSAMGYMLTGTNFNNAEFDAIENSGTYGSRIPDVMLVKKQLHRKKKRGRNWKLKRMNKDEGELLPKQADQDRMDQEYELFLRDIEEDEELRATMALYKAQQKAAAAAADPDAMSEVETEGAEDEVPKINMEELLDDFDELTMEDQKSQQ</sequence>
<evidence type="ECO:0000256" key="2">
    <source>
        <dbReference type="ARBA" id="ARBA00017035"/>
    </source>
</evidence>
<dbReference type="EMBL" id="JAKWBI020000053">
    <property type="protein sequence ID" value="KAJ2904478.1"/>
    <property type="molecule type" value="Genomic_DNA"/>
</dbReference>
<evidence type="ECO:0000256" key="8">
    <source>
        <dbReference type="SAM" id="MobiDB-lite"/>
    </source>
</evidence>
<evidence type="ECO:0000259" key="10">
    <source>
        <dbReference type="Pfam" id="PF21192"/>
    </source>
</evidence>
<keyword evidence="5 7" id="KW-0653">Protein transport</keyword>
<dbReference type="PANTHER" id="PTHR12746:SF2">
    <property type="entry name" value="60S RIBOSOMAL EXPORT PROTEIN NMD3"/>
    <property type="match status" value="1"/>
</dbReference>
<feature type="compositionally biased region" description="Acidic residues" evidence="8">
    <location>
        <begin position="507"/>
        <end position="518"/>
    </location>
</feature>
<feature type="region of interest" description="Disordered" evidence="8">
    <location>
        <begin position="497"/>
        <end position="524"/>
    </location>
</feature>
<evidence type="ECO:0000313" key="13">
    <source>
        <dbReference type="Proteomes" id="UP001201980"/>
    </source>
</evidence>
<feature type="domain" description="60S ribosomal export protein NMD3 OB-fold" evidence="10">
    <location>
        <begin position="344"/>
        <end position="434"/>
    </location>
</feature>
<organism evidence="12 13">
    <name type="scientific">Zalerion maritima</name>
    <dbReference type="NCBI Taxonomy" id="339359"/>
    <lineage>
        <taxon>Eukaryota</taxon>
        <taxon>Fungi</taxon>
        <taxon>Dikarya</taxon>
        <taxon>Ascomycota</taxon>
        <taxon>Pezizomycotina</taxon>
        <taxon>Sordariomycetes</taxon>
        <taxon>Lulworthiomycetidae</taxon>
        <taxon>Lulworthiales</taxon>
        <taxon>Lulworthiaceae</taxon>
        <taxon>Zalerion</taxon>
    </lineage>
</organism>
<evidence type="ECO:0000256" key="4">
    <source>
        <dbReference type="ARBA" id="ARBA00022490"/>
    </source>
</evidence>
<dbReference type="Pfam" id="PF04981">
    <property type="entry name" value="NMD3"/>
    <property type="match status" value="1"/>
</dbReference>
<keyword evidence="3 7" id="KW-0813">Transport</keyword>
<dbReference type="InterPro" id="IPR007064">
    <property type="entry name" value="Nmd3_N"/>
</dbReference>
<keyword evidence="6 7" id="KW-0539">Nucleus</keyword>
<evidence type="ECO:0000259" key="9">
    <source>
        <dbReference type="Pfam" id="PF04981"/>
    </source>
</evidence>
<dbReference type="Proteomes" id="UP001201980">
    <property type="component" value="Unassembled WGS sequence"/>
</dbReference>
<evidence type="ECO:0000256" key="5">
    <source>
        <dbReference type="ARBA" id="ARBA00022927"/>
    </source>
</evidence>
<keyword evidence="13" id="KW-1185">Reference proteome</keyword>
<evidence type="ECO:0000256" key="7">
    <source>
        <dbReference type="RuleBase" id="RU364108"/>
    </source>
</evidence>
<name>A0AAD5WU22_9PEZI</name>
<dbReference type="Pfam" id="PF21193">
    <property type="entry name" value="NMD_SH3"/>
    <property type="match status" value="1"/>
</dbReference>
<dbReference type="GO" id="GO:0015031">
    <property type="term" value="P:protein transport"/>
    <property type="evidence" value="ECO:0007669"/>
    <property type="project" value="UniProtKB-KW"/>
</dbReference>
<dbReference type="InterPro" id="IPR048898">
    <property type="entry name" value="OB_NMD3"/>
</dbReference>
<dbReference type="GO" id="GO:0005737">
    <property type="term" value="C:cytoplasm"/>
    <property type="evidence" value="ECO:0007669"/>
    <property type="project" value="UniProtKB-SubCell"/>
</dbReference>
<dbReference type="GO" id="GO:0043023">
    <property type="term" value="F:ribosomal large subunit binding"/>
    <property type="evidence" value="ECO:0007669"/>
    <property type="project" value="InterPro"/>
</dbReference>
<dbReference type="AlphaFoldDB" id="A0AAD5WU22"/>
<dbReference type="PANTHER" id="PTHR12746">
    <property type="entry name" value="NONSENSE-MEDIATED MRNA DECAY PROTEIN 3"/>
    <property type="match status" value="1"/>
</dbReference>
<proteinExistence type="inferred from homology"/>
<feature type="domain" description="Nmd3 N-terminal" evidence="9">
    <location>
        <begin position="48"/>
        <end position="277"/>
    </location>
</feature>
<comment type="function">
    <text evidence="7">Acts as an adapter for the XPO1/CRM1-mediated export of the 60S ribosomal subunit.</text>
</comment>
<comment type="subcellular location">
    <subcellularLocation>
        <location evidence="7">Cytoplasm</location>
    </subcellularLocation>
    <subcellularLocation>
        <location evidence="7">Nucleus</location>
    </subcellularLocation>
</comment>
<evidence type="ECO:0000256" key="1">
    <source>
        <dbReference type="ARBA" id="ARBA00009794"/>
    </source>
</evidence>
<evidence type="ECO:0000259" key="11">
    <source>
        <dbReference type="Pfam" id="PF21193"/>
    </source>
</evidence>
<protein>
    <recommendedName>
        <fullName evidence="2 7">60S ribosomal export protein NMD3</fullName>
    </recommendedName>
</protein>
<feature type="domain" description="60S ribosomal export protein NMD3 SH3" evidence="11">
    <location>
        <begin position="280"/>
        <end position="327"/>
    </location>
</feature>
<evidence type="ECO:0000256" key="3">
    <source>
        <dbReference type="ARBA" id="ARBA00022448"/>
    </source>
</evidence>
<dbReference type="InterPro" id="IPR039768">
    <property type="entry name" value="Nmd3"/>
</dbReference>
<dbReference type="GO" id="GO:0000055">
    <property type="term" value="P:ribosomal large subunit export from nucleus"/>
    <property type="evidence" value="ECO:0007669"/>
    <property type="project" value="TreeGrafter"/>
</dbReference>
<dbReference type="GO" id="GO:0005634">
    <property type="term" value="C:nucleus"/>
    <property type="evidence" value="ECO:0007669"/>
    <property type="project" value="UniProtKB-SubCell"/>
</dbReference>